<dbReference type="EMBL" id="BGPR01000162">
    <property type="protein sequence ID" value="GBM00927.1"/>
    <property type="molecule type" value="Genomic_DNA"/>
</dbReference>
<dbReference type="AlphaFoldDB" id="A0A4Y2CB17"/>
<evidence type="ECO:0000313" key="3">
    <source>
        <dbReference type="Proteomes" id="UP000499080"/>
    </source>
</evidence>
<dbReference type="InterPro" id="IPR000477">
    <property type="entry name" value="RT_dom"/>
</dbReference>
<gene>
    <name evidence="2" type="primary">RTase_229</name>
    <name evidence="2" type="ORF">AVEN_151384_1</name>
</gene>
<dbReference type="SUPFAM" id="SSF56672">
    <property type="entry name" value="DNA/RNA polymerases"/>
    <property type="match status" value="1"/>
</dbReference>
<dbReference type="Proteomes" id="UP000499080">
    <property type="component" value="Unassembled WGS sequence"/>
</dbReference>
<keyword evidence="3" id="KW-1185">Reference proteome</keyword>
<evidence type="ECO:0000313" key="2">
    <source>
        <dbReference type="EMBL" id="GBM00927.1"/>
    </source>
</evidence>
<dbReference type="PANTHER" id="PTHR33332">
    <property type="entry name" value="REVERSE TRANSCRIPTASE DOMAIN-CONTAINING PROTEIN"/>
    <property type="match status" value="1"/>
</dbReference>
<dbReference type="PROSITE" id="PS50878">
    <property type="entry name" value="RT_POL"/>
    <property type="match status" value="1"/>
</dbReference>
<comment type="caution">
    <text evidence="2">The sequence shown here is derived from an EMBL/GenBank/DDBJ whole genome shotgun (WGS) entry which is preliminary data.</text>
</comment>
<dbReference type="CDD" id="cd01650">
    <property type="entry name" value="RT_nLTR_like"/>
    <property type="match status" value="1"/>
</dbReference>
<dbReference type="OrthoDB" id="426210at2759"/>
<dbReference type="Pfam" id="PF00078">
    <property type="entry name" value="RVT_1"/>
    <property type="match status" value="1"/>
</dbReference>
<dbReference type="InterPro" id="IPR043502">
    <property type="entry name" value="DNA/RNA_pol_sf"/>
</dbReference>
<organism evidence="2 3">
    <name type="scientific">Araneus ventricosus</name>
    <name type="common">Orbweaver spider</name>
    <name type="synonym">Epeira ventricosa</name>
    <dbReference type="NCBI Taxonomy" id="182803"/>
    <lineage>
        <taxon>Eukaryota</taxon>
        <taxon>Metazoa</taxon>
        <taxon>Ecdysozoa</taxon>
        <taxon>Arthropoda</taxon>
        <taxon>Chelicerata</taxon>
        <taxon>Arachnida</taxon>
        <taxon>Araneae</taxon>
        <taxon>Araneomorphae</taxon>
        <taxon>Entelegynae</taxon>
        <taxon>Araneoidea</taxon>
        <taxon>Araneidae</taxon>
        <taxon>Araneus</taxon>
    </lineage>
</organism>
<name>A0A4Y2CB17_ARAVE</name>
<keyword evidence="2" id="KW-0695">RNA-directed DNA polymerase</keyword>
<sequence>MDYGNYLHLIEKDLISEPKKFWSHVKKDKNNNYLPGKLYYNGKCFINDIDVANVCAVYFCSVFKPTSEYDSNDAVDLNGFCDFVGIDTITYGDVVVAIKKLKSTSTVGIDNTHPFIIKGCAEFLVYPLFALFNLSLKINTFPHACKLTKIVPVFKKSNAEECKKYRPIAILSPLSRIFEIIIHKKLLPQVKNLISFAQHGFMTIHSTYTNLLCLTDKNISAFEDNCQLDVIYTDFSKAFDSIDFGILMKKLKIIGFHVNLAQWPFSYLSNWTLYIYFNNVVSDAFTNTSGVPQGSNLGPFLFILFINDLCGKLGFSGCLLFADDLKFFRQIRSSADAALLQNDLDNLYKWCIINKLLLICSKV</sequence>
<keyword evidence="2" id="KW-0808">Transferase</keyword>
<evidence type="ECO:0000259" key="1">
    <source>
        <dbReference type="PROSITE" id="PS50878"/>
    </source>
</evidence>
<proteinExistence type="predicted"/>
<reference evidence="2 3" key="1">
    <citation type="journal article" date="2019" name="Sci. Rep.">
        <title>Orb-weaving spider Araneus ventricosus genome elucidates the spidroin gene catalogue.</title>
        <authorList>
            <person name="Kono N."/>
            <person name="Nakamura H."/>
            <person name="Ohtoshi R."/>
            <person name="Moran D.A.P."/>
            <person name="Shinohara A."/>
            <person name="Yoshida Y."/>
            <person name="Fujiwara M."/>
            <person name="Mori M."/>
            <person name="Tomita M."/>
            <person name="Arakawa K."/>
        </authorList>
    </citation>
    <scope>NUCLEOTIDE SEQUENCE [LARGE SCALE GENOMIC DNA]</scope>
</reference>
<keyword evidence="2" id="KW-0548">Nucleotidyltransferase</keyword>
<accession>A0A4Y2CB17</accession>
<feature type="domain" description="Reverse transcriptase" evidence="1">
    <location>
        <begin position="134"/>
        <end position="363"/>
    </location>
</feature>
<protein>
    <submittedName>
        <fullName evidence="2">Putative RNA-directed DNA polymerase from transposon BS</fullName>
    </submittedName>
</protein>
<dbReference type="GO" id="GO:0003964">
    <property type="term" value="F:RNA-directed DNA polymerase activity"/>
    <property type="evidence" value="ECO:0007669"/>
    <property type="project" value="UniProtKB-KW"/>
</dbReference>